<dbReference type="AlphaFoldDB" id="A0A4E9ECC1"/>
<reference evidence="7" key="1">
    <citation type="submission" date="2019-04" db="EMBL/GenBank/DDBJ databases">
        <authorList>
            <person name="Melise S."/>
            <person name="Noan J."/>
            <person name="Okalmin O."/>
        </authorList>
    </citation>
    <scope>NUCLEOTIDE SEQUENCE</scope>
    <source>
        <strain evidence="7">FN9</strain>
    </source>
</reference>
<comment type="similarity">
    <text evidence="6">Belongs to the ferroportin (FP) (TC 2.A.100) family. SLC40A subfamily.</text>
</comment>
<dbReference type="GO" id="GO:0005381">
    <property type="term" value="F:iron ion transmembrane transporter activity"/>
    <property type="evidence" value="ECO:0007669"/>
    <property type="project" value="UniProtKB-UniRule"/>
</dbReference>
<dbReference type="PANTHER" id="PTHR11660:SF57">
    <property type="entry name" value="SOLUTE CARRIER FAMILY 40 MEMBER"/>
    <property type="match status" value="1"/>
</dbReference>
<accession>A0A4E9ECC1</accession>
<evidence type="ECO:0000256" key="3">
    <source>
        <dbReference type="ARBA" id="ARBA00022692"/>
    </source>
</evidence>
<dbReference type="InterPro" id="IPR009716">
    <property type="entry name" value="Ferroportin-1"/>
</dbReference>
<gene>
    <name evidence="7" type="ORF">FUG_LOCUS413237</name>
</gene>
<feature type="transmembrane region" description="Helical" evidence="6">
    <location>
        <begin position="57"/>
        <end position="76"/>
    </location>
</feature>
<evidence type="ECO:0000313" key="7">
    <source>
        <dbReference type="EMBL" id="VIO60694.1"/>
    </source>
</evidence>
<feature type="transmembrane region" description="Helical" evidence="6">
    <location>
        <begin position="14"/>
        <end position="36"/>
    </location>
</feature>
<comment type="caution">
    <text evidence="6">Lacks conserved residue(s) required for the propagation of feature annotation.</text>
</comment>
<dbReference type="EMBL" id="CAAKMV010000147">
    <property type="protein sequence ID" value="VIO60694.1"/>
    <property type="molecule type" value="Genomic_DNA"/>
</dbReference>
<keyword evidence="6" id="KW-0406">Ion transport</keyword>
<keyword evidence="4 6" id="KW-1133">Transmembrane helix</keyword>
<keyword evidence="2 6" id="KW-0813">Transport</keyword>
<proteinExistence type="inferred from homology"/>
<organism evidence="7">
    <name type="scientific">Gibberella zeae</name>
    <name type="common">Wheat head blight fungus</name>
    <name type="synonym">Fusarium graminearum</name>
    <dbReference type="NCBI Taxonomy" id="5518"/>
    <lineage>
        <taxon>Eukaryota</taxon>
        <taxon>Fungi</taxon>
        <taxon>Dikarya</taxon>
        <taxon>Ascomycota</taxon>
        <taxon>Pezizomycotina</taxon>
        <taxon>Sordariomycetes</taxon>
        <taxon>Hypocreomycetidae</taxon>
        <taxon>Hypocreales</taxon>
        <taxon>Nectriaceae</taxon>
        <taxon>Fusarium</taxon>
    </lineage>
</organism>
<evidence type="ECO:0000256" key="6">
    <source>
        <dbReference type="RuleBase" id="RU365065"/>
    </source>
</evidence>
<sequence length="225" mass="24502">MEHEKLRVYNSESFYYLLLCGSPRGVLTNLATLLLSPTMGNWIDGNASRFQTIQKKILVQRICTVTAYILWISLFLSPASPIRVTKCINPDLPGWTCSRFSKTFLVAIIISCSIIERVCAVGNQSVMERDWIPAIASECSEPPLHHMNAVMRRIDLTSKMLAPIFISGGAAQKGSAVLAAITAGLNMMTVGIELISARSAWNHSAVLQQERASQSDAAGSEQGSG</sequence>
<dbReference type="Pfam" id="PF06963">
    <property type="entry name" value="FPN1"/>
    <property type="match status" value="1"/>
</dbReference>
<evidence type="ECO:0000256" key="1">
    <source>
        <dbReference type="ARBA" id="ARBA00004141"/>
    </source>
</evidence>
<keyword evidence="3 6" id="KW-0812">Transmembrane</keyword>
<name>A0A4E9ECC1_GIBZA</name>
<dbReference type="PANTHER" id="PTHR11660">
    <property type="entry name" value="SOLUTE CARRIER FAMILY 40 MEMBER"/>
    <property type="match status" value="1"/>
</dbReference>
<comment type="function">
    <text evidence="6">May be involved in iron transport and iron homeostasis.</text>
</comment>
<evidence type="ECO:0000256" key="4">
    <source>
        <dbReference type="ARBA" id="ARBA00022989"/>
    </source>
</evidence>
<dbReference type="GO" id="GO:0016020">
    <property type="term" value="C:membrane"/>
    <property type="evidence" value="ECO:0007669"/>
    <property type="project" value="UniProtKB-SubCell"/>
</dbReference>
<comment type="subcellular location">
    <subcellularLocation>
        <location evidence="1 6">Membrane</location>
        <topology evidence="1 6">Multi-pass membrane protein</topology>
    </subcellularLocation>
</comment>
<protein>
    <recommendedName>
        <fullName evidence="6">Solute carrier family 40 member</fullName>
    </recommendedName>
</protein>
<keyword evidence="5 6" id="KW-0472">Membrane</keyword>
<evidence type="ECO:0000256" key="2">
    <source>
        <dbReference type="ARBA" id="ARBA00022448"/>
    </source>
</evidence>
<evidence type="ECO:0000256" key="5">
    <source>
        <dbReference type="ARBA" id="ARBA00023136"/>
    </source>
</evidence>